<dbReference type="SUPFAM" id="SSF56672">
    <property type="entry name" value="DNA/RNA polymerases"/>
    <property type="match status" value="1"/>
</dbReference>
<gene>
    <name evidence="8" type="ORF">C5167_025809</name>
</gene>
<dbReference type="PANTHER" id="PTHR48475">
    <property type="entry name" value="RIBONUCLEASE H"/>
    <property type="match status" value="1"/>
</dbReference>
<keyword evidence="5" id="KW-0378">Hydrolase</keyword>
<dbReference type="OMA" id="EVEPRYP"/>
<sequence>MTSIASLAIWAALAHDMGNDNLPPIYYVSQVLREVEPRYPRVELACLALIYAAQKLRPYMMAQERVAVAASNPIAYLTSKPVLTGRTA</sequence>
<dbReference type="AlphaFoldDB" id="A0A4Y7JSJ1"/>
<proteinExistence type="predicted"/>
<evidence type="ECO:0000259" key="7">
    <source>
        <dbReference type="Pfam" id="PF17917"/>
    </source>
</evidence>
<keyword evidence="3" id="KW-0540">Nuclease</keyword>
<protein>
    <recommendedName>
        <fullName evidence="7">Reverse transcriptase RNase H-like domain-containing protein</fullName>
    </recommendedName>
</protein>
<dbReference type="InterPro" id="IPR043502">
    <property type="entry name" value="DNA/RNA_pol_sf"/>
</dbReference>
<dbReference type="InterPro" id="IPR041373">
    <property type="entry name" value="RT_RNaseH"/>
</dbReference>
<evidence type="ECO:0000256" key="6">
    <source>
        <dbReference type="ARBA" id="ARBA00022918"/>
    </source>
</evidence>
<keyword evidence="4" id="KW-0255">Endonuclease</keyword>
<feature type="domain" description="Reverse transcriptase RNase H-like" evidence="7">
    <location>
        <begin position="6"/>
        <end position="86"/>
    </location>
</feature>
<evidence type="ECO:0000256" key="4">
    <source>
        <dbReference type="ARBA" id="ARBA00022759"/>
    </source>
</evidence>
<dbReference type="Pfam" id="PF17917">
    <property type="entry name" value="RT_RNaseH"/>
    <property type="match status" value="1"/>
</dbReference>
<reference evidence="8 9" key="1">
    <citation type="journal article" date="2018" name="Science">
        <title>The opium poppy genome and morphinan production.</title>
        <authorList>
            <person name="Guo L."/>
            <person name="Winzer T."/>
            <person name="Yang X."/>
            <person name="Li Y."/>
            <person name="Ning Z."/>
            <person name="He Z."/>
            <person name="Teodor R."/>
            <person name="Lu Y."/>
            <person name="Bowser T.A."/>
            <person name="Graham I.A."/>
            <person name="Ye K."/>
        </authorList>
    </citation>
    <scope>NUCLEOTIDE SEQUENCE [LARGE SCALE GENOMIC DNA]</scope>
    <source>
        <strain evidence="9">cv. HN1</strain>
        <tissue evidence="8">Leaves</tissue>
    </source>
</reference>
<dbReference type="GO" id="GO:0016787">
    <property type="term" value="F:hydrolase activity"/>
    <property type="evidence" value="ECO:0007669"/>
    <property type="project" value="UniProtKB-KW"/>
</dbReference>
<evidence type="ECO:0000256" key="3">
    <source>
        <dbReference type="ARBA" id="ARBA00022722"/>
    </source>
</evidence>
<keyword evidence="6" id="KW-0695">RNA-directed DNA polymerase</keyword>
<dbReference type="EMBL" id="CM010719">
    <property type="protein sequence ID" value="RZC64063.1"/>
    <property type="molecule type" value="Genomic_DNA"/>
</dbReference>
<dbReference type="Proteomes" id="UP000316621">
    <property type="component" value="Chromosome 5"/>
</dbReference>
<accession>A0A4Y7JSJ1</accession>
<name>A0A4Y7JSJ1_PAPSO</name>
<evidence type="ECO:0000313" key="8">
    <source>
        <dbReference type="EMBL" id="RZC64063.1"/>
    </source>
</evidence>
<evidence type="ECO:0000313" key="9">
    <source>
        <dbReference type="Proteomes" id="UP000316621"/>
    </source>
</evidence>
<keyword evidence="2" id="KW-0548">Nucleotidyltransferase</keyword>
<dbReference type="GO" id="GO:0003964">
    <property type="term" value="F:RNA-directed DNA polymerase activity"/>
    <property type="evidence" value="ECO:0007669"/>
    <property type="project" value="UniProtKB-KW"/>
</dbReference>
<keyword evidence="9" id="KW-1185">Reference proteome</keyword>
<evidence type="ECO:0000256" key="1">
    <source>
        <dbReference type="ARBA" id="ARBA00022679"/>
    </source>
</evidence>
<dbReference type="GO" id="GO:0004519">
    <property type="term" value="F:endonuclease activity"/>
    <property type="evidence" value="ECO:0007669"/>
    <property type="project" value="UniProtKB-KW"/>
</dbReference>
<evidence type="ECO:0000256" key="2">
    <source>
        <dbReference type="ARBA" id="ARBA00022695"/>
    </source>
</evidence>
<dbReference type="Gramene" id="RZC64063">
    <property type="protein sequence ID" value="RZC64063"/>
    <property type="gene ID" value="C5167_025809"/>
</dbReference>
<keyword evidence="1" id="KW-0808">Transferase</keyword>
<organism evidence="8 9">
    <name type="scientific">Papaver somniferum</name>
    <name type="common">Opium poppy</name>
    <dbReference type="NCBI Taxonomy" id="3469"/>
    <lineage>
        <taxon>Eukaryota</taxon>
        <taxon>Viridiplantae</taxon>
        <taxon>Streptophyta</taxon>
        <taxon>Embryophyta</taxon>
        <taxon>Tracheophyta</taxon>
        <taxon>Spermatophyta</taxon>
        <taxon>Magnoliopsida</taxon>
        <taxon>Ranunculales</taxon>
        <taxon>Papaveraceae</taxon>
        <taxon>Papaveroideae</taxon>
        <taxon>Papaver</taxon>
    </lineage>
</organism>
<dbReference type="PANTHER" id="PTHR48475:SF1">
    <property type="entry name" value="RNASE H TYPE-1 DOMAIN-CONTAINING PROTEIN"/>
    <property type="match status" value="1"/>
</dbReference>
<evidence type="ECO:0000256" key="5">
    <source>
        <dbReference type="ARBA" id="ARBA00022801"/>
    </source>
</evidence>